<feature type="binding site" evidence="13">
    <location>
        <position position="262"/>
    </location>
    <ligand>
        <name>NADPH</name>
        <dbReference type="ChEBI" id="CHEBI:57783"/>
    </ligand>
</feature>
<keyword evidence="21" id="KW-1185">Reference proteome</keyword>
<dbReference type="NCBIfam" id="NF000941">
    <property type="entry name" value="PRK00094.1-3"/>
    <property type="match status" value="1"/>
</dbReference>
<comment type="catalytic activity">
    <reaction evidence="13">
        <text>sn-glycerol 3-phosphate + NAD(+) = dihydroxyacetone phosphate + NADH + H(+)</text>
        <dbReference type="Rhea" id="RHEA:11092"/>
        <dbReference type="ChEBI" id="CHEBI:15378"/>
        <dbReference type="ChEBI" id="CHEBI:57540"/>
        <dbReference type="ChEBI" id="CHEBI:57597"/>
        <dbReference type="ChEBI" id="CHEBI:57642"/>
        <dbReference type="ChEBI" id="CHEBI:57945"/>
        <dbReference type="EC" id="1.1.1.94"/>
    </reaction>
</comment>
<feature type="domain" description="Glycerol-3-phosphate dehydrogenase NAD-dependent N-terminal" evidence="18">
    <location>
        <begin position="8"/>
        <end position="166"/>
    </location>
</feature>
<dbReference type="GO" id="GO:0005975">
    <property type="term" value="P:carbohydrate metabolic process"/>
    <property type="evidence" value="ECO:0007669"/>
    <property type="project" value="InterPro"/>
</dbReference>
<comment type="function">
    <text evidence="13">Catalyzes the reduction of the glycolytic intermediate dihydroxyacetone phosphate (DHAP) to sn-glycerol 3-phosphate (G3P), the key precursor for phospholipid synthesis.</text>
</comment>
<dbReference type="InterPro" id="IPR011128">
    <property type="entry name" value="G3P_DH_NAD-dep_N"/>
</dbReference>
<dbReference type="GO" id="GO:0006650">
    <property type="term" value="P:glycerophospholipid metabolic process"/>
    <property type="evidence" value="ECO:0007669"/>
    <property type="project" value="UniProtKB-UniRule"/>
</dbReference>
<keyword evidence="13" id="KW-0963">Cytoplasm</keyword>
<feature type="binding site" evidence="13">
    <location>
        <position position="262"/>
    </location>
    <ligand>
        <name>sn-glycerol 3-phosphate</name>
        <dbReference type="ChEBI" id="CHEBI:57597"/>
    </ligand>
</feature>
<dbReference type="EC" id="1.1.1.94" evidence="10 13"/>
<feature type="binding site" evidence="13">
    <location>
        <position position="145"/>
    </location>
    <ligand>
        <name>sn-glycerol 3-phosphate</name>
        <dbReference type="ChEBI" id="CHEBI:57597"/>
    </ligand>
</feature>
<keyword evidence="13" id="KW-0547">Nucleotide-binding</keyword>
<evidence type="ECO:0000313" key="20">
    <source>
        <dbReference type="EMBL" id="SMO35033.1"/>
    </source>
</evidence>
<dbReference type="PRINTS" id="PR00077">
    <property type="entry name" value="GPDHDRGNASE"/>
</dbReference>
<feature type="binding site" evidence="13">
    <location>
        <position position="54"/>
    </location>
    <ligand>
        <name>NADPH</name>
        <dbReference type="ChEBI" id="CHEBI:57783"/>
    </ligand>
</feature>
<feature type="binding site" evidence="13">
    <location>
        <position position="251"/>
    </location>
    <ligand>
        <name>sn-glycerol 3-phosphate</name>
        <dbReference type="ChEBI" id="CHEBI:57597"/>
    </ligand>
</feature>
<dbReference type="PANTHER" id="PTHR11728:SF1">
    <property type="entry name" value="GLYCEROL-3-PHOSPHATE DEHYDROGENASE [NAD(+)] 2, CHLOROPLASTIC"/>
    <property type="match status" value="1"/>
</dbReference>
<dbReference type="Pfam" id="PF07479">
    <property type="entry name" value="NAD_Gly3P_dh_C"/>
    <property type="match status" value="1"/>
</dbReference>
<keyword evidence="3 13" id="KW-0521">NADP</keyword>
<dbReference type="InterPro" id="IPR036291">
    <property type="entry name" value="NAD(P)-bd_dom_sf"/>
</dbReference>
<dbReference type="NCBIfam" id="NF000940">
    <property type="entry name" value="PRK00094.1-2"/>
    <property type="match status" value="1"/>
</dbReference>
<dbReference type="GO" id="GO:0008654">
    <property type="term" value="P:phospholipid biosynthetic process"/>
    <property type="evidence" value="ECO:0007669"/>
    <property type="project" value="UniProtKB-KW"/>
</dbReference>
<feature type="binding site" evidence="13">
    <location>
        <position position="111"/>
    </location>
    <ligand>
        <name>NADPH</name>
        <dbReference type="ChEBI" id="CHEBI:57783"/>
    </ligand>
</feature>
<evidence type="ECO:0000256" key="6">
    <source>
        <dbReference type="ARBA" id="ARBA00023098"/>
    </source>
</evidence>
<evidence type="ECO:0000256" key="15">
    <source>
        <dbReference type="PIRSR" id="PIRSR000114-2"/>
    </source>
</evidence>
<dbReference type="InterPro" id="IPR008927">
    <property type="entry name" value="6-PGluconate_DH-like_C_sf"/>
</dbReference>
<keyword evidence="8 13" id="KW-1208">Phospholipid metabolism</keyword>
<evidence type="ECO:0000313" key="21">
    <source>
        <dbReference type="Proteomes" id="UP000317593"/>
    </source>
</evidence>
<evidence type="ECO:0000259" key="18">
    <source>
        <dbReference type="Pfam" id="PF01210"/>
    </source>
</evidence>
<keyword evidence="7 13" id="KW-0594">Phospholipid biosynthesis</keyword>
<dbReference type="Gene3D" id="1.10.1040.10">
    <property type="entry name" value="N-(1-d-carboxylethyl)-l-norvaline Dehydrogenase, domain 2"/>
    <property type="match status" value="1"/>
</dbReference>
<evidence type="ECO:0000256" key="17">
    <source>
        <dbReference type="RuleBase" id="RU000437"/>
    </source>
</evidence>
<keyword evidence="4 13" id="KW-0560">Oxidoreductase</keyword>
<feature type="binding site" evidence="13">
    <location>
        <position position="288"/>
    </location>
    <ligand>
        <name>NADPH</name>
        <dbReference type="ChEBI" id="CHEBI:57783"/>
    </ligand>
</feature>
<evidence type="ECO:0000256" key="9">
    <source>
        <dbReference type="ARBA" id="ARBA00052716"/>
    </source>
</evidence>
<comment type="caution">
    <text evidence="13">Lacks conserved residue(s) required for the propagation of feature annotation.</text>
</comment>
<feature type="binding site" evidence="13">
    <location>
        <position position="286"/>
    </location>
    <ligand>
        <name>NADPH</name>
        <dbReference type="ChEBI" id="CHEBI:57783"/>
    </ligand>
</feature>
<dbReference type="SUPFAM" id="SSF51735">
    <property type="entry name" value="NAD(P)-binding Rossmann-fold domains"/>
    <property type="match status" value="1"/>
</dbReference>
<evidence type="ECO:0000256" key="11">
    <source>
        <dbReference type="ARBA" id="ARBA00069372"/>
    </source>
</evidence>
<dbReference type="GO" id="GO:0141152">
    <property type="term" value="F:glycerol-3-phosphate dehydrogenase (NAD+) activity"/>
    <property type="evidence" value="ECO:0007669"/>
    <property type="project" value="RHEA"/>
</dbReference>
<gene>
    <name evidence="13" type="primary">gpsA</name>
    <name evidence="20" type="ORF">SAMN06265218_101167</name>
</gene>
<feature type="binding site" evidence="13">
    <location>
        <position position="111"/>
    </location>
    <ligand>
        <name>sn-glycerol 3-phosphate</name>
        <dbReference type="ChEBI" id="CHEBI:57597"/>
    </ligand>
</feature>
<dbReference type="RefSeq" id="WP_142712635.1">
    <property type="nucleotide sequence ID" value="NZ_FXTH01000001.1"/>
</dbReference>
<evidence type="ECO:0000256" key="1">
    <source>
        <dbReference type="ARBA" id="ARBA00011009"/>
    </source>
</evidence>
<dbReference type="NCBIfam" id="NF000942">
    <property type="entry name" value="PRK00094.1-4"/>
    <property type="match status" value="1"/>
</dbReference>
<keyword evidence="6 13" id="KW-0443">Lipid metabolism</keyword>
<dbReference type="GO" id="GO:0046167">
    <property type="term" value="P:glycerol-3-phosphate biosynthetic process"/>
    <property type="evidence" value="ECO:0007669"/>
    <property type="project" value="UniProtKB-UniRule"/>
</dbReference>
<sequence>MGNKKAKKITIVGAGSFGTALSVVLARAGNEVQLWARESEVAYGINKHHRNPAYIPDVTLPDSVTCHTKLEKCLDDPEMVVFATPSHVMRGVAEKLKPFFSGDEIIVSVAKGIENKTFKTMSQVLVEVLEGQVIEDHIGVISGPSHAEEVSKFKPTTVVASAYSKSTTRIIQDTFLTPMFRVYLNYDIIGVEIGGAVKNIMAIAAGIIDGARLGDNAKAAVITRGMHEMKRLGMKLGASQDTFSGLSGIGDLVVTCTSEHSRNRFVGYNIGQGKKMEDITARMNMVAEGVKTTRSVYEWSRQLKVEMPITKAIYRVLFEQEDPEDVLYELMTRNPKEEIVI</sequence>
<dbReference type="GO" id="GO:0141153">
    <property type="term" value="F:glycerol-3-phosphate dehydrogenase (NADP+) activity"/>
    <property type="evidence" value="ECO:0007669"/>
    <property type="project" value="RHEA"/>
</dbReference>
<evidence type="ECO:0000256" key="16">
    <source>
        <dbReference type="PIRSR" id="PIRSR000114-3"/>
    </source>
</evidence>
<dbReference type="PROSITE" id="PS00957">
    <property type="entry name" value="NAD_G3PDH"/>
    <property type="match status" value="1"/>
</dbReference>
<evidence type="ECO:0000256" key="13">
    <source>
        <dbReference type="HAMAP-Rule" id="MF_00394"/>
    </source>
</evidence>
<dbReference type="HAMAP" id="MF_00394">
    <property type="entry name" value="NAD_Glyc3P_dehydrog"/>
    <property type="match status" value="1"/>
</dbReference>
<dbReference type="OrthoDB" id="9812273at2"/>
<evidence type="ECO:0000256" key="14">
    <source>
        <dbReference type="PIRSR" id="PIRSR000114-1"/>
    </source>
</evidence>
<evidence type="ECO:0000259" key="19">
    <source>
        <dbReference type="Pfam" id="PF07479"/>
    </source>
</evidence>
<evidence type="ECO:0000256" key="2">
    <source>
        <dbReference type="ARBA" id="ARBA00022516"/>
    </source>
</evidence>
<dbReference type="FunFam" id="1.10.1040.10:FF:000001">
    <property type="entry name" value="Glycerol-3-phosphate dehydrogenase [NAD(P)+]"/>
    <property type="match status" value="1"/>
</dbReference>
<dbReference type="EMBL" id="FXTH01000001">
    <property type="protein sequence ID" value="SMO35033.1"/>
    <property type="molecule type" value="Genomic_DNA"/>
</dbReference>
<feature type="binding site" evidence="16">
    <location>
        <position position="147"/>
    </location>
    <ligand>
        <name>NAD(+)</name>
        <dbReference type="ChEBI" id="CHEBI:57540"/>
    </ligand>
</feature>
<protein>
    <recommendedName>
        <fullName evidence="11 13">Glycerol-3-phosphate dehydrogenase [NAD(P)+]</fullName>
        <ecNumber evidence="10 13">1.1.1.94</ecNumber>
    </recommendedName>
    <alternativeName>
        <fullName evidence="13">NAD(P)(+)-dependent glycerol-3-phosphate dehydrogenase</fullName>
    </alternativeName>
    <alternativeName>
        <fullName evidence="12 13">NAD(P)H-dependent dihydroxyacetone-phosphate reductase</fullName>
    </alternativeName>
</protein>
<reference evidence="20 21" key="1">
    <citation type="submission" date="2017-05" db="EMBL/GenBank/DDBJ databases">
        <authorList>
            <person name="Varghese N."/>
            <person name="Submissions S."/>
        </authorList>
    </citation>
    <scope>NUCLEOTIDE SEQUENCE [LARGE SCALE GENOMIC DNA]</scope>
    <source>
        <strain evidence="20 21">DSM 21194</strain>
    </source>
</reference>
<feature type="binding site" evidence="13">
    <location>
        <position position="263"/>
    </location>
    <ligand>
        <name>sn-glycerol 3-phosphate</name>
        <dbReference type="ChEBI" id="CHEBI:57597"/>
    </ligand>
</feature>
<feature type="binding site" evidence="13">
    <location>
        <position position="147"/>
    </location>
    <ligand>
        <name>NADPH</name>
        <dbReference type="ChEBI" id="CHEBI:57783"/>
    </ligand>
</feature>
<feature type="binding site" evidence="13">
    <location>
        <position position="17"/>
    </location>
    <ligand>
        <name>NADPH</name>
        <dbReference type="ChEBI" id="CHEBI:57783"/>
    </ligand>
</feature>
<dbReference type="Pfam" id="PF01210">
    <property type="entry name" value="NAD_Gly3P_dh_N"/>
    <property type="match status" value="1"/>
</dbReference>
<name>A0A521AJQ5_9BACT</name>
<organism evidence="20 21">
    <name type="scientific">Fodinibius sediminis</name>
    <dbReference type="NCBI Taxonomy" id="1214077"/>
    <lineage>
        <taxon>Bacteria</taxon>
        <taxon>Pseudomonadati</taxon>
        <taxon>Balneolota</taxon>
        <taxon>Balneolia</taxon>
        <taxon>Balneolales</taxon>
        <taxon>Balneolaceae</taxon>
        <taxon>Fodinibius</taxon>
    </lineage>
</organism>
<feature type="active site" description="Proton acceptor" evidence="13 14">
    <location>
        <position position="198"/>
    </location>
</feature>
<dbReference type="SUPFAM" id="SSF48179">
    <property type="entry name" value="6-phosphogluconate dehydrogenase C-terminal domain-like"/>
    <property type="match status" value="1"/>
</dbReference>
<accession>A0A521AJQ5</accession>
<evidence type="ECO:0000256" key="7">
    <source>
        <dbReference type="ARBA" id="ARBA00023209"/>
    </source>
</evidence>
<evidence type="ECO:0000256" key="3">
    <source>
        <dbReference type="ARBA" id="ARBA00022857"/>
    </source>
</evidence>
<evidence type="ECO:0000256" key="8">
    <source>
        <dbReference type="ARBA" id="ARBA00023264"/>
    </source>
</evidence>
<feature type="binding site" evidence="16">
    <location>
        <begin position="13"/>
        <end position="18"/>
    </location>
    <ligand>
        <name>NAD(+)</name>
        <dbReference type="ChEBI" id="CHEBI:57540"/>
    </ligand>
</feature>
<dbReference type="AlphaFoldDB" id="A0A521AJQ5"/>
<comment type="pathway">
    <text evidence="13">Membrane lipid metabolism; glycerophospholipid metabolism.</text>
</comment>
<feature type="binding site" evidence="15">
    <location>
        <position position="111"/>
    </location>
    <ligand>
        <name>substrate</name>
    </ligand>
</feature>
<feature type="binding site" evidence="13">
    <location>
        <position position="143"/>
    </location>
    <ligand>
        <name>sn-glycerol 3-phosphate</name>
        <dbReference type="ChEBI" id="CHEBI:57597"/>
    </ligand>
</feature>
<dbReference type="GO" id="GO:0005829">
    <property type="term" value="C:cytosol"/>
    <property type="evidence" value="ECO:0007669"/>
    <property type="project" value="TreeGrafter"/>
</dbReference>
<comment type="subcellular location">
    <subcellularLocation>
        <location evidence="13">Cytoplasm</location>
    </subcellularLocation>
</comment>
<feature type="domain" description="Glycerol-3-phosphate dehydrogenase NAD-dependent C-terminal" evidence="19">
    <location>
        <begin position="187"/>
        <end position="327"/>
    </location>
</feature>
<feature type="binding site" evidence="13">
    <location>
        <position position="198"/>
    </location>
    <ligand>
        <name>sn-glycerol 3-phosphate</name>
        <dbReference type="ChEBI" id="CHEBI:57597"/>
    </ligand>
</feature>
<dbReference type="Gene3D" id="3.40.50.720">
    <property type="entry name" value="NAD(P)-binding Rossmann-like Domain"/>
    <property type="match status" value="1"/>
</dbReference>
<dbReference type="GO" id="GO:0046168">
    <property type="term" value="P:glycerol-3-phosphate catabolic process"/>
    <property type="evidence" value="ECO:0007669"/>
    <property type="project" value="InterPro"/>
</dbReference>
<comment type="catalytic activity">
    <reaction evidence="9">
        <text>sn-glycerol 3-phosphate + NADP(+) = dihydroxyacetone phosphate + NADPH + H(+)</text>
        <dbReference type="Rhea" id="RHEA:11096"/>
        <dbReference type="ChEBI" id="CHEBI:15378"/>
        <dbReference type="ChEBI" id="CHEBI:57597"/>
        <dbReference type="ChEBI" id="CHEBI:57642"/>
        <dbReference type="ChEBI" id="CHEBI:57783"/>
        <dbReference type="ChEBI" id="CHEBI:58349"/>
        <dbReference type="EC" id="1.1.1.94"/>
    </reaction>
    <physiologicalReaction direction="right-to-left" evidence="9">
        <dbReference type="Rhea" id="RHEA:11098"/>
    </physiologicalReaction>
</comment>
<dbReference type="GO" id="GO:0051287">
    <property type="term" value="F:NAD binding"/>
    <property type="evidence" value="ECO:0007669"/>
    <property type="project" value="InterPro"/>
</dbReference>
<evidence type="ECO:0000256" key="4">
    <source>
        <dbReference type="ARBA" id="ARBA00023002"/>
    </source>
</evidence>
<feature type="binding site" evidence="13">
    <location>
        <position position="37"/>
    </location>
    <ligand>
        <name>NADPH</name>
        <dbReference type="ChEBI" id="CHEBI:57783"/>
    </ligand>
</feature>
<dbReference type="PIRSF" id="PIRSF000114">
    <property type="entry name" value="Glycerol-3-P_dh"/>
    <property type="match status" value="1"/>
</dbReference>
<dbReference type="PANTHER" id="PTHR11728">
    <property type="entry name" value="GLYCEROL-3-PHOSPHATE DEHYDROGENASE"/>
    <property type="match status" value="1"/>
</dbReference>
<feature type="binding site" evidence="13">
    <location>
        <position position="261"/>
    </location>
    <ligand>
        <name>sn-glycerol 3-phosphate</name>
        <dbReference type="ChEBI" id="CHEBI:57597"/>
    </ligand>
</feature>
<dbReference type="FunFam" id="3.40.50.720:FF:000019">
    <property type="entry name" value="Glycerol-3-phosphate dehydrogenase [NAD(P)+]"/>
    <property type="match status" value="1"/>
</dbReference>
<comment type="similarity">
    <text evidence="1 13 17">Belongs to the NAD-dependent glycerol-3-phosphate dehydrogenase family.</text>
</comment>
<dbReference type="UniPathway" id="UPA00940"/>
<keyword evidence="2 13" id="KW-0444">Lipid biosynthesis</keyword>
<proteinExistence type="inferred from homology"/>
<feature type="binding site" evidence="16">
    <location>
        <position position="262"/>
    </location>
    <ligand>
        <name>NAD(+)</name>
        <dbReference type="ChEBI" id="CHEBI:57540"/>
    </ligand>
</feature>
<dbReference type="InterPro" id="IPR006109">
    <property type="entry name" value="G3P_DH_NAD-dep_C"/>
</dbReference>
<dbReference type="Proteomes" id="UP000317593">
    <property type="component" value="Unassembled WGS sequence"/>
</dbReference>
<evidence type="ECO:0000256" key="5">
    <source>
        <dbReference type="ARBA" id="ARBA00023027"/>
    </source>
</evidence>
<keyword evidence="5 13" id="KW-0520">NAD</keyword>
<dbReference type="InterPro" id="IPR013328">
    <property type="entry name" value="6PGD_dom2"/>
</dbReference>
<feature type="binding site" evidence="13">
    <location>
        <position position="16"/>
    </location>
    <ligand>
        <name>NADPH</name>
        <dbReference type="ChEBI" id="CHEBI:57783"/>
    </ligand>
</feature>
<feature type="binding site" evidence="15">
    <location>
        <begin position="262"/>
        <end position="263"/>
    </location>
    <ligand>
        <name>substrate</name>
    </ligand>
</feature>
<evidence type="ECO:0000256" key="12">
    <source>
        <dbReference type="ARBA" id="ARBA00080511"/>
    </source>
</evidence>
<dbReference type="InterPro" id="IPR006168">
    <property type="entry name" value="G3P_DH_NAD-dep"/>
</dbReference>
<evidence type="ECO:0000256" key="10">
    <source>
        <dbReference type="ARBA" id="ARBA00066687"/>
    </source>
</evidence>